<reference evidence="1" key="2">
    <citation type="journal article" date="2015" name="Data Brief">
        <title>Shoot transcriptome of the giant reed, Arundo donax.</title>
        <authorList>
            <person name="Barrero R.A."/>
            <person name="Guerrero F.D."/>
            <person name="Moolhuijzen P."/>
            <person name="Goolsby J.A."/>
            <person name="Tidwell J."/>
            <person name="Bellgard S.E."/>
            <person name="Bellgard M.I."/>
        </authorList>
    </citation>
    <scope>NUCLEOTIDE SEQUENCE</scope>
    <source>
        <tissue evidence="1">Shoot tissue taken approximately 20 cm above the soil surface</tissue>
    </source>
</reference>
<proteinExistence type="predicted"/>
<reference evidence="1" key="1">
    <citation type="submission" date="2014-09" db="EMBL/GenBank/DDBJ databases">
        <authorList>
            <person name="Magalhaes I.L.F."/>
            <person name="Oliveira U."/>
            <person name="Santos F.R."/>
            <person name="Vidigal T.H.D.A."/>
            <person name="Brescovit A.D."/>
            <person name="Santos A.J."/>
        </authorList>
    </citation>
    <scope>NUCLEOTIDE SEQUENCE</scope>
    <source>
        <tissue evidence="1">Shoot tissue taken approximately 20 cm above the soil surface</tissue>
    </source>
</reference>
<dbReference type="EMBL" id="GBRH01255295">
    <property type="protein sequence ID" value="JAD42600.1"/>
    <property type="molecule type" value="Transcribed_RNA"/>
</dbReference>
<protein>
    <submittedName>
        <fullName evidence="1">Uncharacterized protein</fullName>
    </submittedName>
</protein>
<accession>A0A0A9A0U4</accession>
<evidence type="ECO:0000313" key="1">
    <source>
        <dbReference type="EMBL" id="JAD42600.1"/>
    </source>
</evidence>
<dbReference type="AlphaFoldDB" id="A0A0A9A0U4"/>
<name>A0A0A9A0U4_ARUDO</name>
<organism evidence="1">
    <name type="scientific">Arundo donax</name>
    <name type="common">Giant reed</name>
    <name type="synonym">Donax arundinaceus</name>
    <dbReference type="NCBI Taxonomy" id="35708"/>
    <lineage>
        <taxon>Eukaryota</taxon>
        <taxon>Viridiplantae</taxon>
        <taxon>Streptophyta</taxon>
        <taxon>Embryophyta</taxon>
        <taxon>Tracheophyta</taxon>
        <taxon>Spermatophyta</taxon>
        <taxon>Magnoliopsida</taxon>
        <taxon>Liliopsida</taxon>
        <taxon>Poales</taxon>
        <taxon>Poaceae</taxon>
        <taxon>PACMAD clade</taxon>
        <taxon>Arundinoideae</taxon>
        <taxon>Arundineae</taxon>
        <taxon>Arundo</taxon>
    </lineage>
</organism>
<sequence>MDTGMLCLTRKTAYLLVSELREVCRCLWSSDFFFAQIGGLPRF</sequence>